<gene>
    <name evidence="2" type="ORF">KME15_11210</name>
</gene>
<dbReference type="CDD" id="cd03801">
    <property type="entry name" value="GT4_PimA-like"/>
    <property type="match status" value="1"/>
</dbReference>
<dbReference type="SUPFAM" id="SSF53756">
    <property type="entry name" value="UDP-Glycosyltransferase/glycogen phosphorylase"/>
    <property type="match status" value="1"/>
</dbReference>
<dbReference type="Proteomes" id="UP000757435">
    <property type="component" value="Unassembled WGS sequence"/>
</dbReference>
<dbReference type="InterPro" id="IPR001296">
    <property type="entry name" value="Glyco_trans_1"/>
</dbReference>
<reference evidence="2" key="2">
    <citation type="journal article" date="2022" name="Microbiol. Resour. Announc.">
        <title>Metagenome Sequencing to Explore Phylogenomics of Terrestrial Cyanobacteria.</title>
        <authorList>
            <person name="Ward R.D."/>
            <person name="Stajich J.E."/>
            <person name="Johansen J.R."/>
            <person name="Huntemann M."/>
            <person name="Clum A."/>
            <person name="Foster B."/>
            <person name="Foster B."/>
            <person name="Roux S."/>
            <person name="Palaniappan K."/>
            <person name="Varghese N."/>
            <person name="Mukherjee S."/>
            <person name="Reddy T.B.K."/>
            <person name="Daum C."/>
            <person name="Copeland A."/>
            <person name="Chen I.A."/>
            <person name="Ivanova N.N."/>
            <person name="Kyrpides N.C."/>
            <person name="Shapiro N."/>
            <person name="Eloe-Fadrosh E.A."/>
            <person name="Pietrasiak N."/>
        </authorList>
    </citation>
    <scope>NUCLEOTIDE SEQUENCE</scope>
    <source>
        <strain evidence="2">UHER 2000/2452</strain>
    </source>
</reference>
<evidence type="ECO:0000259" key="1">
    <source>
        <dbReference type="Pfam" id="PF00534"/>
    </source>
</evidence>
<dbReference type="EMBL" id="JAHHHD010000010">
    <property type="protein sequence ID" value="MBW4659235.1"/>
    <property type="molecule type" value="Genomic_DNA"/>
</dbReference>
<dbReference type="PANTHER" id="PTHR45947">
    <property type="entry name" value="SULFOQUINOVOSYL TRANSFERASE SQD2"/>
    <property type="match status" value="1"/>
</dbReference>
<sequence>MTADGKKNENLRIAWLMPSAEAGAHWQPIWSDFLKIFQNTVFYTTRVWAEFDREASYASAVFQVGDFNSILVDKKGTGYQHGFLSLPFNIILYLAQFRPHAIIANAFSMWSLLAIILKPLFNWKVIILYEGSTPSSDFRDSKIRSLTRQFISNHSDTFIANTKSAKEYLSQFLKVEEEKIILGPYLLPDRQAMTQKHQELDFDFSSLKHPIFLFIGQIINRKGVYELLEACSILKEKGCSDYTLLMIGEGSERDRLEALTCAKHLTEQVVWLGRKNYDQLGTYFQKSDVFVFPTFEDTWGMVSLEAMVFEKPILCSKYAGTSELMVEGVNGYLIDPKAPEEIAEKMRLFITDKNLIDEMGKKSKEIIDGYTIDSAMQTFIKAIARTT</sequence>
<protein>
    <submittedName>
        <fullName evidence="2">Glycosyltransferase family 4 protein</fullName>
    </submittedName>
</protein>
<proteinExistence type="predicted"/>
<dbReference type="Gene3D" id="3.40.50.2000">
    <property type="entry name" value="Glycogen Phosphorylase B"/>
    <property type="match status" value="2"/>
</dbReference>
<dbReference type="GO" id="GO:0016757">
    <property type="term" value="F:glycosyltransferase activity"/>
    <property type="evidence" value="ECO:0007669"/>
    <property type="project" value="InterPro"/>
</dbReference>
<reference evidence="2" key="1">
    <citation type="submission" date="2021-05" db="EMBL/GenBank/DDBJ databases">
        <authorList>
            <person name="Pietrasiak N."/>
            <person name="Ward R."/>
            <person name="Stajich J.E."/>
            <person name="Kurbessoian T."/>
        </authorList>
    </citation>
    <scope>NUCLEOTIDE SEQUENCE</scope>
    <source>
        <strain evidence="2">UHER 2000/2452</strain>
    </source>
</reference>
<dbReference type="Pfam" id="PF00534">
    <property type="entry name" value="Glycos_transf_1"/>
    <property type="match status" value="1"/>
</dbReference>
<evidence type="ECO:0000313" key="3">
    <source>
        <dbReference type="Proteomes" id="UP000757435"/>
    </source>
</evidence>
<accession>A0A951QCH7</accession>
<dbReference type="AlphaFoldDB" id="A0A951QCH7"/>
<name>A0A951QCH7_9CYAN</name>
<evidence type="ECO:0000313" key="2">
    <source>
        <dbReference type="EMBL" id="MBW4659235.1"/>
    </source>
</evidence>
<dbReference type="PANTHER" id="PTHR45947:SF3">
    <property type="entry name" value="SULFOQUINOVOSYL TRANSFERASE SQD2"/>
    <property type="match status" value="1"/>
</dbReference>
<comment type="caution">
    <text evidence="2">The sequence shown here is derived from an EMBL/GenBank/DDBJ whole genome shotgun (WGS) entry which is preliminary data.</text>
</comment>
<feature type="domain" description="Glycosyl transferase family 1" evidence="1">
    <location>
        <begin position="207"/>
        <end position="365"/>
    </location>
</feature>
<dbReference type="InterPro" id="IPR050194">
    <property type="entry name" value="Glycosyltransferase_grp1"/>
</dbReference>
<organism evidence="2 3">
    <name type="scientific">Drouetiella hepatica Uher 2000/2452</name>
    <dbReference type="NCBI Taxonomy" id="904376"/>
    <lineage>
        <taxon>Bacteria</taxon>
        <taxon>Bacillati</taxon>
        <taxon>Cyanobacteriota</taxon>
        <taxon>Cyanophyceae</taxon>
        <taxon>Oculatellales</taxon>
        <taxon>Oculatellaceae</taxon>
        <taxon>Drouetiella</taxon>
    </lineage>
</organism>